<dbReference type="EMBL" id="CP113836">
    <property type="protein sequence ID" value="WAL63815.1"/>
    <property type="molecule type" value="Genomic_DNA"/>
</dbReference>
<name>A0ABY7AVV1_9PSEU</name>
<keyword evidence="3" id="KW-1185">Reference proteome</keyword>
<gene>
    <name evidence="2" type="ORF">ORV05_22830</name>
</gene>
<accession>A0ABY7AVV1</accession>
<organism evidence="2 3">
    <name type="scientific">Amycolatopsis cynarae</name>
    <dbReference type="NCBI Taxonomy" id="2995223"/>
    <lineage>
        <taxon>Bacteria</taxon>
        <taxon>Bacillati</taxon>
        <taxon>Actinomycetota</taxon>
        <taxon>Actinomycetes</taxon>
        <taxon>Pseudonocardiales</taxon>
        <taxon>Pseudonocardiaceae</taxon>
        <taxon>Amycolatopsis</taxon>
    </lineage>
</organism>
<sequence length="201" mass="22017">MDYSLPGRIGDAELRLRRAPDRYGVLTRWRVIDPLLVPVVLQTTVPTFDTARLGDADLPATSMGDPHPRRVLMYPAVYELRGRASANLDFSGEATVATEVDASKPVTFFVKYQASPALRQLVLDKTIEYIKGCMAAGDSMAPNCPVILVERVGFARNLSLTGQPALESTNPRGRSGIAVRRGIRPALGRHGQRQPGRPRPE</sequence>
<dbReference type="RefSeq" id="WP_268754058.1">
    <property type="nucleotide sequence ID" value="NZ_CP113836.1"/>
</dbReference>
<protein>
    <submittedName>
        <fullName evidence="2">Uncharacterized protein</fullName>
    </submittedName>
</protein>
<evidence type="ECO:0000313" key="2">
    <source>
        <dbReference type="EMBL" id="WAL63815.1"/>
    </source>
</evidence>
<feature type="region of interest" description="Disordered" evidence="1">
    <location>
        <begin position="182"/>
        <end position="201"/>
    </location>
</feature>
<evidence type="ECO:0000313" key="3">
    <source>
        <dbReference type="Proteomes" id="UP001163203"/>
    </source>
</evidence>
<dbReference type="Proteomes" id="UP001163203">
    <property type="component" value="Chromosome"/>
</dbReference>
<evidence type="ECO:0000256" key="1">
    <source>
        <dbReference type="SAM" id="MobiDB-lite"/>
    </source>
</evidence>
<reference evidence="2" key="1">
    <citation type="submission" date="2022-11" db="EMBL/GenBank/DDBJ databases">
        <authorList>
            <person name="Mo P."/>
        </authorList>
    </citation>
    <scope>NUCLEOTIDE SEQUENCE</scope>
    <source>
        <strain evidence="2">HUAS 11-8</strain>
    </source>
</reference>
<proteinExistence type="predicted"/>